<evidence type="ECO:0000256" key="5">
    <source>
        <dbReference type="ARBA" id="ARBA00022917"/>
    </source>
</evidence>
<comment type="subunit">
    <text evidence="7">Heterotrimer of A, B and C subunits.</text>
</comment>
<dbReference type="InterPro" id="IPR020556">
    <property type="entry name" value="Amidase_CS"/>
</dbReference>
<dbReference type="InterPro" id="IPR036928">
    <property type="entry name" value="AS_sf"/>
</dbReference>
<dbReference type="GO" id="GO:0030956">
    <property type="term" value="C:glutamyl-tRNA(Gln) amidotransferase complex"/>
    <property type="evidence" value="ECO:0007669"/>
    <property type="project" value="InterPro"/>
</dbReference>
<evidence type="ECO:0000256" key="1">
    <source>
        <dbReference type="ARBA" id="ARBA00008069"/>
    </source>
</evidence>
<feature type="active site" description="Acyl-ester intermediate" evidence="7">
    <location>
        <position position="177"/>
    </location>
</feature>
<feature type="domain" description="Amidase" evidence="8">
    <location>
        <begin position="24"/>
        <end position="467"/>
    </location>
</feature>
<comment type="similarity">
    <text evidence="1 7">Belongs to the amidase family. GatA subfamily.</text>
</comment>
<dbReference type="PANTHER" id="PTHR11895">
    <property type="entry name" value="TRANSAMIDASE"/>
    <property type="match status" value="1"/>
</dbReference>
<dbReference type="PANTHER" id="PTHR11895:SF151">
    <property type="entry name" value="GLUTAMYL-TRNA(GLN) AMIDOTRANSFERASE SUBUNIT A"/>
    <property type="match status" value="1"/>
</dbReference>
<evidence type="ECO:0000256" key="6">
    <source>
        <dbReference type="ARBA" id="ARBA00047407"/>
    </source>
</evidence>
<dbReference type="NCBIfam" id="TIGR00132">
    <property type="entry name" value="gatA"/>
    <property type="match status" value="1"/>
</dbReference>
<evidence type="ECO:0000256" key="2">
    <source>
        <dbReference type="ARBA" id="ARBA00022598"/>
    </source>
</evidence>
<feature type="active site" description="Charge relay system" evidence="7">
    <location>
        <position position="153"/>
    </location>
</feature>
<dbReference type="InterPro" id="IPR023631">
    <property type="entry name" value="Amidase_dom"/>
</dbReference>
<name>A0A2M6P1L8_9BACT</name>
<dbReference type="PROSITE" id="PS00571">
    <property type="entry name" value="AMIDASES"/>
    <property type="match status" value="1"/>
</dbReference>
<keyword evidence="5 7" id="KW-0648">Protein biosynthesis</keyword>
<dbReference type="Proteomes" id="UP000228528">
    <property type="component" value="Unassembled WGS sequence"/>
</dbReference>
<proteinExistence type="inferred from homology"/>
<dbReference type="AlphaFoldDB" id="A0A2M6P1L8"/>
<dbReference type="Pfam" id="PF01425">
    <property type="entry name" value="Amidase"/>
    <property type="match status" value="1"/>
</dbReference>
<feature type="active site" description="Charge relay system" evidence="7">
    <location>
        <position position="78"/>
    </location>
</feature>
<keyword evidence="3 7" id="KW-0547">Nucleotide-binding</keyword>
<dbReference type="GO" id="GO:0006412">
    <property type="term" value="P:translation"/>
    <property type="evidence" value="ECO:0007669"/>
    <property type="project" value="UniProtKB-UniRule"/>
</dbReference>
<dbReference type="HAMAP" id="MF_00120">
    <property type="entry name" value="GatA"/>
    <property type="match status" value="1"/>
</dbReference>
<reference evidence="10" key="1">
    <citation type="submission" date="2017-09" db="EMBL/GenBank/DDBJ databases">
        <title>Depth-based differentiation of microbial function through sediment-hosted aquifers and enrichment of novel symbionts in the deep terrestrial subsurface.</title>
        <authorList>
            <person name="Probst A.J."/>
            <person name="Ladd B."/>
            <person name="Jarett J.K."/>
            <person name="Geller-Mcgrath D.E."/>
            <person name="Sieber C.M.K."/>
            <person name="Emerson J.B."/>
            <person name="Anantharaman K."/>
            <person name="Thomas B.C."/>
            <person name="Malmstrom R."/>
            <person name="Stieglmeier M."/>
            <person name="Klingl A."/>
            <person name="Woyke T."/>
            <person name="Ryan C.M."/>
            <person name="Banfield J.F."/>
        </authorList>
    </citation>
    <scope>NUCLEOTIDE SEQUENCE [LARGE SCALE GENOMIC DNA]</scope>
</reference>
<dbReference type="GO" id="GO:0005524">
    <property type="term" value="F:ATP binding"/>
    <property type="evidence" value="ECO:0007669"/>
    <property type="project" value="UniProtKB-KW"/>
</dbReference>
<dbReference type="EC" id="6.3.5.7" evidence="7"/>
<evidence type="ECO:0000256" key="4">
    <source>
        <dbReference type="ARBA" id="ARBA00022840"/>
    </source>
</evidence>
<keyword evidence="4 7" id="KW-0067">ATP-binding</keyword>
<dbReference type="Gene3D" id="3.90.1300.10">
    <property type="entry name" value="Amidase signature (AS) domain"/>
    <property type="match status" value="1"/>
</dbReference>
<evidence type="ECO:0000256" key="7">
    <source>
        <dbReference type="HAMAP-Rule" id="MF_00120"/>
    </source>
</evidence>
<keyword evidence="2 7" id="KW-0436">Ligase</keyword>
<keyword evidence="9" id="KW-0808">Transferase</keyword>
<comment type="caution">
    <text evidence="9">The sequence shown here is derived from an EMBL/GenBank/DDBJ whole genome shotgun (WGS) entry which is preliminary data.</text>
</comment>
<evidence type="ECO:0000313" key="10">
    <source>
        <dbReference type="Proteomes" id="UP000228528"/>
    </source>
</evidence>
<gene>
    <name evidence="7 9" type="primary">gatA</name>
    <name evidence="9" type="ORF">COU30_02395</name>
</gene>
<evidence type="ECO:0000313" key="9">
    <source>
        <dbReference type="EMBL" id="PIR77449.1"/>
    </source>
</evidence>
<comment type="function">
    <text evidence="7">Allows the formation of correctly charged Gln-tRNA(Gln) through the transamidation of misacylated Glu-tRNA(Gln) in organisms which lack glutaminyl-tRNA synthetase. The reaction takes place in the presence of glutamine and ATP through an activated gamma-phospho-Glu-tRNA(Gln).</text>
</comment>
<sequence>MSLHKLTIAQAAQGLRDNTFSSVELTQSCLNRIEERNDVINAFLSVSSEYALERAAQADEQIAAGNHQPLMGIPYAVKDAICTKGIRSTGSAKILDNYIPPYQATVIDRIEQAGAVLVGKNNCDAFGHGASNENSMYGPVKNPHDETKVAGGSSGGSAAAVADHQVIFSIAEDTGGSIRFPASLCGIAGLRPSYGRNSRYGCMPMASSLDTVGPMAKSVEDIAFLMEVIAGKDPKDATTVSDVVPQYTKELATPVSGMKVGVPKEYFEVDAMDDEVKALVEEKIRSLTDLGIIIVPVSLPHTKYAIPVYYIVVPSEDSSNLARIDGIRYGVQTTEAFSLYDTYAFTRSAGFPEEVKRRIMIGTYALSAGYYDAYYRKAQKVRTRIMQDFTDVFSEVDALITPTSPFPAFGIGEKSDDVLAMYLADVFMAPAALAGIPGLSIPIGNTNAGLPVGMHIMGPRMGEGTVLRLGHHIEQHLV</sequence>
<dbReference type="InterPro" id="IPR004412">
    <property type="entry name" value="GatA"/>
</dbReference>
<evidence type="ECO:0000259" key="8">
    <source>
        <dbReference type="Pfam" id="PF01425"/>
    </source>
</evidence>
<dbReference type="GO" id="GO:0050567">
    <property type="term" value="F:glutaminyl-tRNA synthase (glutamine-hydrolyzing) activity"/>
    <property type="evidence" value="ECO:0007669"/>
    <property type="project" value="UniProtKB-UniRule"/>
</dbReference>
<protein>
    <recommendedName>
        <fullName evidence="7">Glutamyl-tRNA(Gln) amidotransferase subunit A</fullName>
        <shortName evidence="7">Glu-ADT subunit A</shortName>
        <ecNumber evidence="7">6.3.5.7</ecNumber>
    </recommendedName>
</protein>
<dbReference type="EMBL" id="PFBW01000105">
    <property type="protein sequence ID" value="PIR77449.1"/>
    <property type="molecule type" value="Genomic_DNA"/>
</dbReference>
<comment type="catalytic activity">
    <reaction evidence="6 7">
        <text>L-glutamyl-tRNA(Gln) + L-glutamine + ATP + H2O = L-glutaminyl-tRNA(Gln) + L-glutamate + ADP + phosphate + H(+)</text>
        <dbReference type="Rhea" id="RHEA:17521"/>
        <dbReference type="Rhea" id="RHEA-COMP:9681"/>
        <dbReference type="Rhea" id="RHEA-COMP:9684"/>
        <dbReference type="ChEBI" id="CHEBI:15377"/>
        <dbReference type="ChEBI" id="CHEBI:15378"/>
        <dbReference type="ChEBI" id="CHEBI:29985"/>
        <dbReference type="ChEBI" id="CHEBI:30616"/>
        <dbReference type="ChEBI" id="CHEBI:43474"/>
        <dbReference type="ChEBI" id="CHEBI:58359"/>
        <dbReference type="ChEBI" id="CHEBI:78520"/>
        <dbReference type="ChEBI" id="CHEBI:78521"/>
        <dbReference type="ChEBI" id="CHEBI:456216"/>
        <dbReference type="EC" id="6.3.5.7"/>
    </reaction>
</comment>
<dbReference type="SUPFAM" id="SSF75304">
    <property type="entry name" value="Amidase signature (AS) enzymes"/>
    <property type="match status" value="1"/>
</dbReference>
<evidence type="ECO:0000256" key="3">
    <source>
        <dbReference type="ARBA" id="ARBA00022741"/>
    </source>
</evidence>
<organism evidence="9 10">
    <name type="scientific">Candidatus Magasanikbacteria bacterium CG10_big_fil_rev_8_21_14_0_10_38_6</name>
    <dbReference type="NCBI Taxonomy" id="1974647"/>
    <lineage>
        <taxon>Bacteria</taxon>
        <taxon>Candidatus Magasanikiibacteriota</taxon>
    </lineage>
</organism>
<accession>A0A2M6P1L8</accession>
<dbReference type="InterPro" id="IPR000120">
    <property type="entry name" value="Amidase"/>
</dbReference>
<dbReference type="GO" id="GO:0016740">
    <property type="term" value="F:transferase activity"/>
    <property type="evidence" value="ECO:0007669"/>
    <property type="project" value="UniProtKB-KW"/>
</dbReference>